<sequence length="210" mass="24039">MTADISYQIEKYCFTEINEPARLHRQWAKVIQTCREQQAVPEERLRLALLNVDYVTSFELPFRLLLLRAPQLIAAVRERQKLSQKHVLFNGKRYGCVYSMKTEINTVPNEFQYHLSHRIRRITSTDSTETPFQKIAKEVKAPRERLALALTAGLEVTALDGLFWFGCQRLAADVLRLRKSGMMIATASKTVSDTITGTMRSIPAYRSDSG</sequence>
<dbReference type="EMBL" id="DAAWDR010000063">
    <property type="protein sequence ID" value="HAF7395815.1"/>
    <property type="molecule type" value="Genomic_DNA"/>
</dbReference>
<organism evidence="2">
    <name type="scientific">Salmonella newport</name>
    <dbReference type="NCBI Taxonomy" id="108619"/>
    <lineage>
        <taxon>Bacteria</taxon>
        <taxon>Pseudomonadati</taxon>
        <taxon>Pseudomonadota</taxon>
        <taxon>Gammaproteobacteria</taxon>
        <taxon>Enterobacterales</taxon>
        <taxon>Enterobacteriaceae</taxon>
        <taxon>Salmonella</taxon>
    </lineage>
</organism>
<evidence type="ECO:0000259" key="1">
    <source>
        <dbReference type="Pfam" id="PF14090"/>
    </source>
</evidence>
<name>A0A752FIT2_SALNE</name>
<dbReference type="AlphaFoldDB" id="A0A752FIT2"/>
<gene>
    <name evidence="2" type="ORF">G9260_003886</name>
</gene>
<reference evidence="2" key="2">
    <citation type="submission" date="2018-07" db="EMBL/GenBank/DDBJ databases">
        <authorList>
            <consortium name="NCBI Pathogen Detection Project"/>
        </authorList>
    </citation>
    <scope>NUCLEOTIDE SEQUENCE</scope>
    <source>
        <strain evidence="2">09-3171</strain>
    </source>
</reference>
<dbReference type="InterPro" id="IPR055245">
    <property type="entry name" value="HTH_proteobacteria"/>
</dbReference>
<dbReference type="Pfam" id="PF14090">
    <property type="entry name" value="HTH_39"/>
    <property type="match status" value="1"/>
</dbReference>
<reference evidence="2" key="1">
    <citation type="journal article" date="2018" name="Genome Biol.">
        <title>SKESA: strategic k-mer extension for scrupulous assemblies.</title>
        <authorList>
            <person name="Souvorov A."/>
            <person name="Agarwala R."/>
            <person name="Lipman D.J."/>
        </authorList>
    </citation>
    <scope>NUCLEOTIDE SEQUENCE</scope>
    <source>
        <strain evidence="2">09-3171</strain>
    </source>
</reference>
<accession>A0A752FIT2</accession>
<dbReference type="GO" id="GO:0003677">
    <property type="term" value="F:DNA binding"/>
    <property type="evidence" value="ECO:0007669"/>
    <property type="project" value="UniProtKB-KW"/>
</dbReference>
<feature type="domain" description="Winged helix-turn-helix" evidence="1">
    <location>
        <begin position="145"/>
        <end position="202"/>
    </location>
</feature>
<keyword evidence="2" id="KW-0238">DNA-binding</keyword>
<protein>
    <submittedName>
        <fullName evidence="2">DNA-binding protein</fullName>
    </submittedName>
</protein>
<proteinExistence type="predicted"/>
<comment type="caution">
    <text evidence="2">The sequence shown here is derived from an EMBL/GenBank/DDBJ whole genome shotgun (WGS) entry which is preliminary data.</text>
</comment>
<evidence type="ECO:0000313" key="2">
    <source>
        <dbReference type="EMBL" id="HAF7395815.1"/>
    </source>
</evidence>